<feature type="domain" description="Enoyl reductase (ER)" evidence="2">
    <location>
        <begin position="10"/>
        <end position="321"/>
    </location>
</feature>
<evidence type="ECO:0000313" key="4">
    <source>
        <dbReference type="Proteomes" id="UP000640052"/>
    </source>
</evidence>
<sequence>MKAVTYYTYGAPEVLGVEDVRSPAPGDKDVLVKIHASVVTATDAIFRAGEPYFSRMFTGPVKPKAKTLGGEFAGEIVAVGKDVTRFSVGDRVFGDTGPALGAHAEYVCVAEDGALAVMPAGLDYAEAVAVLDGVLTALPFLRDKAQLREGQEILVNGAAGSVGSAAVRLAKHFGARVTGVCSTAKLELVKALGAEEVIDYTQEDFTRPGRAYDVVFDAAGKSSFSRSRRVLKSGGVYLSTTPSPGIFLQSFWTRRFGDKRAVIAFTGLRPAADKATDLRYLTQITEAGQMKPAIDGRYPLTKAAEAHRRVDSGRKQGSVLITMDHDDN</sequence>
<dbReference type="Proteomes" id="UP000640052">
    <property type="component" value="Unassembled WGS sequence"/>
</dbReference>
<reference evidence="3" key="1">
    <citation type="submission" date="2021-01" db="EMBL/GenBank/DDBJ databases">
        <title>Whole genome shotgun sequence of Acrocarpospora phusangensis NBRC 108782.</title>
        <authorList>
            <person name="Komaki H."/>
            <person name="Tamura T."/>
        </authorList>
    </citation>
    <scope>NUCLEOTIDE SEQUENCE</scope>
    <source>
        <strain evidence="3">NBRC 108782</strain>
    </source>
</reference>
<feature type="region of interest" description="Disordered" evidence="1">
    <location>
        <begin position="308"/>
        <end position="328"/>
    </location>
</feature>
<dbReference type="EMBL" id="BOOA01000038">
    <property type="protein sequence ID" value="GIH26310.1"/>
    <property type="molecule type" value="Genomic_DNA"/>
</dbReference>
<protein>
    <submittedName>
        <fullName evidence="3">NADPH:quinone oxidoreductase</fullName>
    </submittedName>
</protein>
<keyword evidence="4" id="KW-1185">Reference proteome</keyword>
<proteinExistence type="predicted"/>
<dbReference type="Pfam" id="PF08240">
    <property type="entry name" value="ADH_N"/>
    <property type="match status" value="1"/>
</dbReference>
<comment type="caution">
    <text evidence="3">The sequence shown here is derived from an EMBL/GenBank/DDBJ whole genome shotgun (WGS) entry which is preliminary data.</text>
</comment>
<accession>A0A919QF99</accession>
<dbReference type="RefSeq" id="WP_204042993.1">
    <property type="nucleotide sequence ID" value="NZ_BOOA01000038.1"/>
</dbReference>
<organism evidence="3 4">
    <name type="scientific">Acrocarpospora phusangensis</name>
    <dbReference type="NCBI Taxonomy" id="1070424"/>
    <lineage>
        <taxon>Bacteria</taxon>
        <taxon>Bacillati</taxon>
        <taxon>Actinomycetota</taxon>
        <taxon>Actinomycetes</taxon>
        <taxon>Streptosporangiales</taxon>
        <taxon>Streptosporangiaceae</taxon>
        <taxon>Acrocarpospora</taxon>
    </lineage>
</organism>
<dbReference type="PANTHER" id="PTHR44013">
    <property type="entry name" value="ZINC-TYPE ALCOHOL DEHYDROGENASE-LIKE PROTEIN C16A3.02C"/>
    <property type="match status" value="1"/>
</dbReference>
<dbReference type="InterPro" id="IPR020843">
    <property type="entry name" value="ER"/>
</dbReference>
<name>A0A919QF99_9ACTN</name>
<dbReference type="CDD" id="cd08267">
    <property type="entry name" value="MDR1"/>
    <property type="match status" value="1"/>
</dbReference>
<dbReference type="GO" id="GO:0016491">
    <property type="term" value="F:oxidoreductase activity"/>
    <property type="evidence" value="ECO:0007669"/>
    <property type="project" value="InterPro"/>
</dbReference>
<dbReference type="SUPFAM" id="SSF50129">
    <property type="entry name" value="GroES-like"/>
    <property type="match status" value="1"/>
</dbReference>
<dbReference type="Pfam" id="PF13602">
    <property type="entry name" value="ADH_zinc_N_2"/>
    <property type="match status" value="1"/>
</dbReference>
<gene>
    <name evidence="3" type="ORF">Aph01nite_46200</name>
</gene>
<dbReference type="InterPro" id="IPR036291">
    <property type="entry name" value="NAD(P)-bd_dom_sf"/>
</dbReference>
<dbReference type="Gene3D" id="3.40.50.720">
    <property type="entry name" value="NAD(P)-binding Rossmann-like Domain"/>
    <property type="match status" value="1"/>
</dbReference>
<dbReference type="InterPro" id="IPR013154">
    <property type="entry name" value="ADH-like_N"/>
</dbReference>
<evidence type="ECO:0000259" key="2">
    <source>
        <dbReference type="SMART" id="SM00829"/>
    </source>
</evidence>
<dbReference type="Gene3D" id="3.90.180.10">
    <property type="entry name" value="Medium-chain alcohol dehydrogenases, catalytic domain"/>
    <property type="match status" value="1"/>
</dbReference>
<evidence type="ECO:0000256" key="1">
    <source>
        <dbReference type="SAM" id="MobiDB-lite"/>
    </source>
</evidence>
<dbReference type="AlphaFoldDB" id="A0A919QF99"/>
<dbReference type="InterPro" id="IPR011032">
    <property type="entry name" value="GroES-like_sf"/>
</dbReference>
<dbReference type="SUPFAM" id="SSF51735">
    <property type="entry name" value="NAD(P)-binding Rossmann-fold domains"/>
    <property type="match status" value="1"/>
</dbReference>
<dbReference type="InterPro" id="IPR052733">
    <property type="entry name" value="Chloroplast_QOR"/>
</dbReference>
<dbReference type="PANTHER" id="PTHR44013:SF1">
    <property type="entry name" value="ZINC-TYPE ALCOHOL DEHYDROGENASE-LIKE PROTEIN C16A3.02C"/>
    <property type="match status" value="1"/>
</dbReference>
<dbReference type="SMART" id="SM00829">
    <property type="entry name" value="PKS_ER"/>
    <property type="match status" value="1"/>
</dbReference>
<evidence type="ECO:0000313" key="3">
    <source>
        <dbReference type="EMBL" id="GIH26310.1"/>
    </source>
</evidence>